<proteinExistence type="predicted"/>
<evidence type="ECO:0000256" key="2">
    <source>
        <dbReference type="SAM" id="MobiDB-lite"/>
    </source>
</evidence>
<feature type="compositionally biased region" description="Basic and acidic residues" evidence="2">
    <location>
        <begin position="634"/>
        <end position="645"/>
    </location>
</feature>
<reference evidence="3 4" key="1">
    <citation type="submission" date="2013-03" db="EMBL/GenBank/DDBJ databases">
        <title>The Genome Sequence of Capronia coronata CBS 617.96.</title>
        <authorList>
            <consortium name="The Broad Institute Genomics Platform"/>
            <person name="Cuomo C."/>
            <person name="de Hoog S."/>
            <person name="Gorbushina A."/>
            <person name="Walker B."/>
            <person name="Young S.K."/>
            <person name="Zeng Q."/>
            <person name="Gargeya S."/>
            <person name="Fitzgerald M."/>
            <person name="Haas B."/>
            <person name="Abouelleil A."/>
            <person name="Allen A.W."/>
            <person name="Alvarado L."/>
            <person name="Arachchi H.M."/>
            <person name="Berlin A.M."/>
            <person name="Chapman S.B."/>
            <person name="Gainer-Dewar J."/>
            <person name="Goldberg J."/>
            <person name="Griggs A."/>
            <person name="Gujja S."/>
            <person name="Hansen M."/>
            <person name="Howarth C."/>
            <person name="Imamovic A."/>
            <person name="Ireland A."/>
            <person name="Larimer J."/>
            <person name="McCowan C."/>
            <person name="Murphy C."/>
            <person name="Pearson M."/>
            <person name="Poon T.W."/>
            <person name="Priest M."/>
            <person name="Roberts A."/>
            <person name="Saif S."/>
            <person name="Shea T."/>
            <person name="Sisk P."/>
            <person name="Sykes S."/>
            <person name="Wortman J."/>
            <person name="Nusbaum C."/>
            <person name="Birren B."/>
        </authorList>
    </citation>
    <scope>NUCLEOTIDE SEQUENCE [LARGE SCALE GENOMIC DNA]</scope>
    <source>
        <strain evidence="3 4">CBS 617.96</strain>
    </source>
</reference>
<feature type="coiled-coil region" evidence="1">
    <location>
        <begin position="240"/>
        <end position="298"/>
    </location>
</feature>
<evidence type="ECO:0000313" key="4">
    <source>
        <dbReference type="Proteomes" id="UP000019484"/>
    </source>
</evidence>
<dbReference type="Proteomes" id="UP000019484">
    <property type="component" value="Unassembled WGS sequence"/>
</dbReference>
<feature type="compositionally biased region" description="Polar residues" evidence="2">
    <location>
        <begin position="381"/>
        <end position="408"/>
    </location>
</feature>
<dbReference type="AlphaFoldDB" id="W9YDE2"/>
<feature type="compositionally biased region" description="Basic and acidic residues" evidence="2">
    <location>
        <begin position="530"/>
        <end position="547"/>
    </location>
</feature>
<feature type="compositionally biased region" description="Basic and acidic residues" evidence="2">
    <location>
        <begin position="555"/>
        <end position="571"/>
    </location>
</feature>
<feature type="compositionally biased region" description="Polar residues" evidence="2">
    <location>
        <begin position="440"/>
        <end position="451"/>
    </location>
</feature>
<protein>
    <submittedName>
        <fullName evidence="3">Uncharacterized protein</fullName>
    </submittedName>
</protein>
<feature type="compositionally biased region" description="Basic residues" evidence="2">
    <location>
        <begin position="410"/>
        <end position="421"/>
    </location>
</feature>
<organism evidence="3 4">
    <name type="scientific">Capronia coronata CBS 617.96</name>
    <dbReference type="NCBI Taxonomy" id="1182541"/>
    <lineage>
        <taxon>Eukaryota</taxon>
        <taxon>Fungi</taxon>
        <taxon>Dikarya</taxon>
        <taxon>Ascomycota</taxon>
        <taxon>Pezizomycotina</taxon>
        <taxon>Eurotiomycetes</taxon>
        <taxon>Chaetothyriomycetidae</taxon>
        <taxon>Chaetothyriales</taxon>
        <taxon>Herpotrichiellaceae</taxon>
        <taxon>Capronia</taxon>
    </lineage>
</organism>
<dbReference type="eggNOG" id="ENOG502T1RK">
    <property type="taxonomic scope" value="Eukaryota"/>
</dbReference>
<comment type="caution">
    <text evidence="3">The sequence shown here is derived from an EMBL/GenBank/DDBJ whole genome shotgun (WGS) entry which is preliminary data.</text>
</comment>
<name>W9YDE2_9EURO</name>
<keyword evidence="4" id="KW-1185">Reference proteome</keyword>
<gene>
    <name evidence="3" type="ORF">A1O1_03972</name>
</gene>
<feature type="region of interest" description="Disordered" evidence="2">
    <location>
        <begin position="1"/>
        <end position="30"/>
    </location>
</feature>
<keyword evidence="1" id="KW-0175">Coiled coil</keyword>
<feature type="region of interest" description="Disordered" evidence="2">
    <location>
        <begin position="464"/>
        <end position="645"/>
    </location>
</feature>
<dbReference type="HOGENOM" id="CLU_424504_0_0_1"/>
<sequence length="645" mass="71605">MELQLRQLQDELHQEHDKQTATEEEIGRLKREQFEDKRNLEISEAGRKAGVAEGQRLQGQVMELEAKLTATQQSKERLDQASKLLEEKAAEVTKLKQCLKEFETLKEDLIAQRQQIRDKDLEIQAFTDQVQQLKQTSAQLEEQIQEQHKLAEEKSMLEKEIASARQELNEMADMKNDLHQRDATISELGSMLTLAQKAAAEGNELRGQCTSLTDRVLALTADLEGSRKENEQVVSLGKTLQAREEEIVQLKQRLDLSEAQSSELSGVKETLQHKEEDIANLQQQILNLEGAVSNARLDQQMSLIEIPRRVADRAGSGNGTSNNGLLQASAAGVAHALGSSDQAAHVVLPHQLTGVSVIVPETQLDAHPDCGGAKIDAAAQRSPSQEDSTSELSEYTSNVSDLEHSANNVVRKKPKTSHVHKPLQTPRQRDGEPPAHPQITGRTPSSSYGSLNDQMLLDQVTHRESQAGDFQSHLSESEEDQNGDNGANSDQHHSVLWGRTLSKSGRSPKGLRSGPQTRTRDSTPFPDPTPELRPHRESTPAVMRERYQPNSAAKRRVEHDDERDVHQEQSRRLKRRPANLEIRPPRASTPKSQGGDQAASRVTLSFRKSSSVIGTNAPAPGKSQRTSNPARRGSRQDKYSNRFAA</sequence>
<dbReference type="STRING" id="1182541.W9YDE2"/>
<feature type="coiled-coil region" evidence="1">
    <location>
        <begin position="61"/>
        <end position="181"/>
    </location>
</feature>
<accession>W9YDE2</accession>
<feature type="compositionally biased region" description="Polar residues" evidence="2">
    <location>
        <begin position="589"/>
        <end position="614"/>
    </location>
</feature>
<feature type="compositionally biased region" description="Basic and acidic residues" evidence="2">
    <location>
        <begin position="8"/>
        <end position="30"/>
    </location>
</feature>
<dbReference type="OrthoDB" id="4161150at2759"/>
<evidence type="ECO:0000256" key="1">
    <source>
        <dbReference type="SAM" id="Coils"/>
    </source>
</evidence>
<dbReference type="RefSeq" id="XP_007723061.1">
    <property type="nucleotide sequence ID" value="XM_007724871.1"/>
</dbReference>
<evidence type="ECO:0000313" key="3">
    <source>
        <dbReference type="EMBL" id="EXJ90867.1"/>
    </source>
</evidence>
<dbReference type="GeneID" id="19158860"/>
<dbReference type="EMBL" id="AMWN01000003">
    <property type="protein sequence ID" value="EXJ90867.1"/>
    <property type="molecule type" value="Genomic_DNA"/>
</dbReference>
<feature type="region of interest" description="Disordered" evidence="2">
    <location>
        <begin position="368"/>
        <end position="451"/>
    </location>
</feature>